<name>A0A0D8HKG2_9ACTN</name>
<comment type="caution">
    <text evidence="1">The sequence shown here is derived from an EMBL/GenBank/DDBJ whole genome shotgun (WGS) entry which is preliminary data.</text>
</comment>
<evidence type="ECO:0000313" key="2">
    <source>
        <dbReference type="Proteomes" id="UP000032360"/>
    </source>
</evidence>
<accession>A0A0D8HKG2</accession>
<reference evidence="1 2" key="1">
    <citation type="submission" date="2015-01" db="EMBL/GenBank/DDBJ databases">
        <title>Draft genome of the acidophilic iron oxidizer Acidithrix ferrooxidans strain Py-F3.</title>
        <authorList>
            <person name="Poehlein A."/>
            <person name="Eisen S."/>
            <person name="Schloemann M."/>
            <person name="Johnson B.D."/>
            <person name="Daniel R."/>
            <person name="Muehling M."/>
        </authorList>
    </citation>
    <scope>NUCLEOTIDE SEQUENCE [LARGE SCALE GENOMIC DNA]</scope>
    <source>
        <strain evidence="1 2">Py-F3</strain>
    </source>
</reference>
<proteinExistence type="predicted"/>
<evidence type="ECO:0000313" key="1">
    <source>
        <dbReference type="EMBL" id="KJF17596.1"/>
    </source>
</evidence>
<protein>
    <submittedName>
        <fullName evidence="1">Uncharacterized protein</fullName>
    </submittedName>
</protein>
<dbReference type="EMBL" id="JXYS01000034">
    <property type="protein sequence ID" value="KJF17596.1"/>
    <property type="molecule type" value="Genomic_DNA"/>
</dbReference>
<sequence length="45" mass="5151">MEGGVKLGVMFVSFRIHPFIQHGINYEQSHAQIPNLGYTTFLSRE</sequence>
<dbReference type="Proteomes" id="UP000032360">
    <property type="component" value="Unassembled WGS sequence"/>
</dbReference>
<organism evidence="1 2">
    <name type="scientific">Acidithrix ferrooxidans</name>
    <dbReference type="NCBI Taxonomy" id="1280514"/>
    <lineage>
        <taxon>Bacteria</taxon>
        <taxon>Bacillati</taxon>
        <taxon>Actinomycetota</taxon>
        <taxon>Acidimicrobiia</taxon>
        <taxon>Acidimicrobiales</taxon>
        <taxon>Acidimicrobiaceae</taxon>
        <taxon>Acidithrix</taxon>
    </lineage>
</organism>
<keyword evidence="2" id="KW-1185">Reference proteome</keyword>
<dbReference type="AlphaFoldDB" id="A0A0D8HKG2"/>
<gene>
    <name evidence="1" type="ORF">AXFE_14960</name>
</gene>